<accession>A0A2I0AIE0</accession>
<feature type="compositionally biased region" description="Low complexity" evidence="1">
    <location>
        <begin position="515"/>
        <end position="526"/>
    </location>
</feature>
<evidence type="ECO:0000313" key="3">
    <source>
        <dbReference type="Proteomes" id="UP000236161"/>
    </source>
</evidence>
<gene>
    <name evidence="2" type="ORF">AXF42_Ash003873</name>
</gene>
<dbReference type="EMBL" id="KZ451980">
    <property type="protein sequence ID" value="PKA55236.1"/>
    <property type="molecule type" value="Genomic_DNA"/>
</dbReference>
<keyword evidence="3" id="KW-1185">Reference proteome</keyword>
<feature type="region of interest" description="Disordered" evidence="1">
    <location>
        <begin position="218"/>
        <end position="240"/>
    </location>
</feature>
<proteinExistence type="predicted"/>
<name>A0A2I0AIE0_9ASPA</name>
<organism evidence="2 3">
    <name type="scientific">Apostasia shenzhenica</name>
    <dbReference type="NCBI Taxonomy" id="1088818"/>
    <lineage>
        <taxon>Eukaryota</taxon>
        <taxon>Viridiplantae</taxon>
        <taxon>Streptophyta</taxon>
        <taxon>Embryophyta</taxon>
        <taxon>Tracheophyta</taxon>
        <taxon>Spermatophyta</taxon>
        <taxon>Magnoliopsida</taxon>
        <taxon>Liliopsida</taxon>
        <taxon>Asparagales</taxon>
        <taxon>Orchidaceae</taxon>
        <taxon>Apostasioideae</taxon>
        <taxon>Apostasia</taxon>
    </lineage>
</organism>
<dbReference type="AlphaFoldDB" id="A0A2I0AIE0"/>
<sequence length="569" mass="62998">MNRRLLSPSVTHCVAPIPHSPPCSLRQTLDRSHPSPSYMARGKKRAPPPFSSSSSEPEEEKWSRSSASSKQKGKAPLEEEGPFKGPFSFSSSPSFSSSDSSDSEDRLKTLAVVATGSPLSGQRRRKKAVVRKLVVSPHQSVALPIRRLPEEIAATQEHQLPKTEKLKPLLPVESHPAVLPPISQYCRRDRLQPRKGSQAFKPVSTQHIEKPPLVIISDAEASPPSPVPIPRTRASTKGKEKADDSFASLFRDAEAKKFLRLVISAHVLNVGPLNKDEMDSFINKIIDHHGWGKWVSYKLPSYPSILKHFYANLKVDIEGRLLETIVLGTPVTITEDDLISFFGFTTHADPISVTDLGVKPSSFIDIEVILGFEEEYNPPGANKHVPRHVEKLASCSDRAKTLGRILQECLIQVRGHKDEWTDIQQTAVYHLLQRRSLDTVGIILSEMEKCHNAAQRSVSMRSLHYGNVICEYLTARLGFDFSAEAVGVSYYQFSMHNLKLRQPKPSFSTHTFGESSLPPTSTQPSSSAPPPSTSQPPSTSGVESLFTTKSANFVVDSFRDLGEKAERNH</sequence>
<evidence type="ECO:0000256" key="1">
    <source>
        <dbReference type="SAM" id="MobiDB-lite"/>
    </source>
</evidence>
<feature type="compositionally biased region" description="Low complexity" evidence="1">
    <location>
        <begin position="86"/>
        <end position="100"/>
    </location>
</feature>
<reference evidence="2 3" key="1">
    <citation type="journal article" date="2017" name="Nature">
        <title>The Apostasia genome and the evolution of orchids.</title>
        <authorList>
            <person name="Zhang G.Q."/>
            <person name="Liu K.W."/>
            <person name="Li Z."/>
            <person name="Lohaus R."/>
            <person name="Hsiao Y.Y."/>
            <person name="Niu S.C."/>
            <person name="Wang J.Y."/>
            <person name="Lin Y.C."/>
            <person name="Xu Q."/>
            <person name="Chen L.J."/>
            <person name="Yoshida K."/>
            <person name="Fujiwara S."/>
            <person name="Wang Z.W."/>
            <person name="Zhang Y.Q."/>
            <person name="Mitsuda N."/>
            <person name="Wang M."/>
            <person name="Liu G.H."/>
            <person name="Pecoraro L."/>
            <person name="Huang H.X."/>
            <person name="Xiao X.J."/>
            <person name="Lin M."/>
            <person name="Wu X.Y."/>
            <person name="Wu W.L."/>
            <person name="Chen Y.Y."/>
            <person name="Chang S.B."/>
            <person name="Sakamoto S."/>
            <person name="Ohme-Takagi M."/>
            <person name="Yagi M."/>
            <person name="Zeng S.J."/>
            <person name="Shen C.Y."/>
            <person name="Yeh C.M."/>
            <person name="Luo Y.B."/>
            <person name="Tsai W.C."/>
            <person name="Van de Peer Y."/>
            <person name="Liu Z.J."/>
        </authorList>
    </citation>
    <scope>NUCLEOTIDE SEQUENCE [LARGE SCALE GENOMIC DNA]</scope>
    <source>
        <strain evidence="3">cv. Shenzhen</strain>
        <tissue evidence="2">Stem</tissue>
    </source>
</reference>
<feature type="compositionally biased region" description="Polar residues" evidence="1">
    <location>
        <begin position="505"/>
        <end position="514"/>
    </location>
</feature>
<feature type="region of interest" description="Disordered" evidence="1">
    <location>
        <begin position="1"/>
        <end position="105"/>
    </location>
</feature>
<protein>
    <submittedName>
        <fullName evidence="2">Uncharacterized protein</fullName>
    </submittedName>
</protein>
<feature type="region of interest" description="Disordered" evidence="1">
    <location>
        <begin position="505"/>
        <end position="543"/>
    </location>
</feature>
<dbReference type="Proteomes" id="UP000236161">
    <property type="component" value="Unassembled WGS sequence"/>
</dbReference>
<evidence type="ECO:0000313" key="2">
    <source>
        <dbReference type="EMBL" id="PKA55236.1"/>
    </source>
</evidence>